<protein>
    <recommendedName>
        <fullName evidence="4">DUF421 domain-containing protein</fullName>
    </recommendedName>
</protein>
<name>A0A4U9UHH1_9SPHI</name>
<evidence type="ECO:0000313" key="3">
    <source>
        <dbReference type="Proteomes" id="UP000308196"/>
    </source>
</evidence>
<dbReference type="AlphaFoldDB" id="A0A4U9UHH1"/>
<dbReference type="GeneID" id="78461088"/>
<keyword evidence="1" id="KW-0472">Membrane</keyword>
<proteinExistence type="predicted"/>
<feature type="transmembrane region" description="Helical" evidence="1">
    <location>
        <begin position="52"/>
        <end position="72"/>
    </location>
</feature>
<keyword evidence="1" id="KW-1133">Transmembrane helix</keyword>
<organism evidence="2 3">
    <name type="scientific">Sphingobacterium thalpophilum</name>
    <dbReference type="NCBI Taxonomy" id="259"/>
    <lineage>
        <taxon>Bacteria</taxon>
        <taxon>Pseudomonadati</taxon>
        <taxon>Bacteroidota</taxon>
        <taxon>Sphingobacteriia</taxon>
        <taxon>Sphingobacteriales</taxon>
        <taxon>Sphingobacteriaceae</taxon>
        <taxon>Sphingobacterium</taxon>
    </lineage>
</organism>
<dbReference type="STRING" id="1123265.GCA_000686625_03345"/>
<accession>A0A4U9UHH1</accession>
<dbReference type="KEGG" id="stha:NCTC11429_00264"/>
<reference evidence="2 3" key="1">
    <citation type="submission" date="2019-05" db="EMBL/GenBank/DDBJ databases">
        <authorList>
            <consortium name="Pathogen Informatics"/>
        </authorList>
    </citation>
    <scope>NUCLEOTIDE SEQUENCE [LARGE SCALE GENOMIC DNA]</scope>
    <source>
        <strain evidence="2 3">NCTC11429</strain>
    </source>
</reference>
<evidence type="ECO:0000256" key="1">
    <source>
        <dbReference type="SAM" id="Phobius"/>
    </source>
</evidence>
<keyword evidence="1" id="KW-0812">Transmembrane</keyword>
<evidence type="ECO:0000313" key="2">
    <source>
        <dbReference type="EMBL" id="VTR28731.1"/>
    </source>
</evidence>
<dbReference type="RefSeq" id="WP_028070118.1">
    <property type="nucleotide sequence ID" value="NZ_CP162525.1"/>
</dbReference>
<sequence length="81" mass="9057">MEQYRLTDWQRILIGEAPAVFLLEVLFRSLLIFFVLQLVIRGMGKRMAGQLTISEMAVMITLGAIIAAPIQLPDRGLILGD</sequence>
<feature type="transmembrane region" description="Helical" evidence="1">
    <location>
        <begin position="20"/>
        <end position="40"/>
    </location>
</feature>
<gene>
    <name evidence="2" type="ORF">NCTC11429_00264</name>
</gene>
<evidence type="ECO:0008006" key="4">
    <source>
        <dbReference type="Google" id="ProtNLM"/>
    </source>
</evidence>
<dbReference type="Proteomes" id="UP000308196">
    <property type="component" value="Chromosome"/>
</dbReference>
<dbReference type="EMBL" id="LR590484">
    <property type="protein sequence ID" value="VTR28731.1"/>
    <property type="molecule type" value="Genomic_DNA"/>
</dbReference>